<evidence type="ECO:0000313" key="7">
    <source>
        <dbReference type="Proteomes" id="UP001501251"/>
    </source>
</evidence>
<keyword evidence="3 6" id="KW-0378">Hydrolase</keyword>
<protein>
    <submittedName>
        <fullName evidence="6">Alpha/beta hydrolase</fullName>
    </submittedName>
</protein>
<dbReference type="Pfam" id="PF00561">
    <property type="entry name" value="Abhydrolase_1"/>
    <property type="match status" value="1"/>
</dbReference>
<keyword evidence="2 4" id="KW-0732">Signal</keyword>
<proteinExistence type="inferred from homology"/>
<dbReference type="InterPro" id="IPR000073">
    <property type="entry name" value="AB_hydrolase_1"/>
</dbReference>
<evidence type="ECO:0000256" key="2">
    <source>
        <dbReference type="ARBA" id="ARBA00022729"/>
    </source>
</evidence>
<comment type="caution">
    <text evidence="6">The sequence shown here is derived from an EMBL/GenBank/DDBJ whole genome shotgun (WGS) entry which is preliminary data.</text>
</comment>
<dbReference type="InterPro" id="IPR051601">
    <property type="entry name" value="Serine_prot/Carboxylest_S33"/>
</dbReference>
<reference evidence="7" key="1">
    <citation type="journal article" date="2019" name="Int. J. Syst. Evol. Microbiol.">
        <title>The Global Catalogue of Microorganisms (GCM) 10K type strain sequencing project: providing services to taxonomists for standard genome sequencing and annotation.</title>
        <authorList>
            <consortium name="The Broad Institute Genomics Platform"/>
            <consortium name="The Broad Institute Genome Sequencing Center for Infectious Disease"/>
            <person name="Wu L."/>
            <person name="Ma J."/>
        </authorList>
    </citation>
    <scope>NUCLEOTIDE SEQUENCE [LARGE SCALE GENOMIC DNA]</scope>
    <source>
        <strain evidence="7">JCM 17388</strain>
    </source>
</reference>
<gene>
    <name evidence="6" type="ORF">GCM10022252_24150</name>
</gene>
<dbReference type="EMBL" id="BAABAQ010000003">
    <property type="protein sequence ID" value="GAA4188602.1"/>
    <property type="molecule type" value="Genomic_DNA"/>
</dbReference>
<feature type="signal peptide" evidence="4">
    <location>
        <begin position="1"/>
        <end position="32"/>
    </location>
</feature>
<dbReference type="Proteomes" id="UP001501251">
    <property type="component" value="Unassembled WGS sequence"/>
</dbReference>
<evidence type="ECO:0000313" key="6">
    <source>
        <dbReference type="EMBL" id="GAA4188602.1"/>
    </source>
</evidence>
<dbReference type="InterPro" id="IPR029058">
    <property type="entry name" value="AB_hydrolase_fold"/>
</dbReference>
<dbReference type="GO" id="GO:0016787">
    <property type="term" value="F:hydrolase activity"/>
    <property type="evidence" value="ECO:0007669"/>
    <property type="project" value="UniProtKB-KW"/>
</dbReference>
<feature type="domain" description="AB hydrolase-1" evidence="5">
    <location>
        <begin position="125"/>
        <end position="506"/>
    </location>
</feature>
<accession>A0ABP8AR85</accession>
<dbReference type="PROSITE" id="PS51257">
    <property type="entry name" value="PROKAR_LIPOPROTEIN"/>
    <property type="match status" value="1"/>
</dbReference>
<feature type="chain" id="PRO_5046931395" evidence="4">
    <location>
        <begin position="33"/>
        <end position="537"/>
    </location>
</feature>
<comment type="similarity">
    <text evidence="1">Belongs to the peptidase S33 family.</text>
</comment>
<dbReference type="SUPFAM" id="SSF53474">
    <property type="entry name" value="alpha/beta-Hydrolases"/>
    <property type="match status" value="1"/>
</dbReference>
<sequence length="537" mass="56348">MSRTTSNTGHPAFRRFGVVGLGLLASMASVVACAPAEPAGEKAAAAPGKSASPTATLEQFYAQKLEWTGCTTDFATSKREAEILGKAPAKCAWLKVPLDYDDPQGATTSVAVLRVAARGESQGSLLFNPGGPGGSGVFGPLAVAGALTKSRITESFDVIGFDPRGVGATKPAADCWSEDGTTRGDEVFPMLPTNAALTEEDTRAVLKRCADGSGGEKALTQMGSRTTARDMDVLRAALGEEKLTFLGQSYGTRLGTVYAEQFPQRVRAMILDGAFDPQLGTVERRLSAYGGFQQTFEAMAATCAKDAKCPLGTDPKAWTSTFQEIVQPLGDKPVPAGDQELDFDKALGGVMAGLYHPDKWPTVIGGLAEVRQGRGDKLLKLMSDAEGGDAETLVNGNITEAMFAINCMDEQRLTPQDIAQLRTKTYEIAPFMNPGGDVTEGARDGCEFWPAQPTLGIPYGQDVKGLPDILVVSITGDPTTPHKGAISLAETLGGSLLTVKGEGHTIVSSGKNACVDQIAADYLIDLKLPAEMPTCSG</sequence>
<evidence type="ECO:0000256" key="1">
    <source>
        <dbReference type="ARBA" id="ARBA00010088"/>
    </source>
</evidence>
<evidence type="ECO:0000256" key="3">
    <source>
        <dbReference type="ARBA" id="ARBA00022801"/>
    </source>
</evidence>
<dbReference type="PANTHER" id="PTHR43248:SF29">
    <property type="entry name" value="TRIPEPTIDYL AMINOPEPTIDASE"/>
    <property type="match status" value="1"/>
</dbReference>
<dbReference type="Gene3D" id="3.40.50.1820">
    <property type="entry name" value="alpha/beta hydrolase"/>
    <property type="match status" value="1"/>
</dbReference>
<evidence type="ECO:0000259" key="5">
    <source>
        <dbReference type="Pfam" id="PF00561"/>
    </source>
</evidence>
<dbReference type="PANTHER" id="PTHR43248">
    <property type="entry name" value="2-SUCCINYL-6-HYDROXY-2,4-CYCLOHEXADIENE-1-CARBOXYLATE SYNTHASE"/>
    <property type="match status" value="1"/>
</dbReference>
<organism evidence="6 7">
    <name type="scientific">Streptosporangium oxazolinicum</name>
    <dbReference type="NCBI Taxonomy" id="909287"/>
    <lineage>
        <taxon>Bacteria</taxon>
        <taxon>Bacillati</taxon>
        <taxon>Actinomycetota</taxon>
        <taxon>Actinomycetes</taxon>
        <taxon>Streptosporangiales</taxon>
        <taxon>Streptosporangiaceae</taxon>
        <taxon>Streptosporangium</taxon>
    </lineage>
</organism>
<dbReference type="RefSeq" id="WP_344917871.1">
    <property type="nucleotide sequence ID" value="NZ_BAABAQ010000003.1"/>
</dbReference>
<keyword evidence="7" id="KW-1185">Reference proteome</keyword>
<name>A0ABP8AR85_9ACTN</name>
<evidence type="ECO:0000256" key="4">
    <source>
        <dbReference type="SAM" id="SignalP"/>
    </source>
</evidence>